<dbReference type="GeneID" id="36516530"/>
<dbReference type="STRING" id="45607.A0A2T0FJJ1"/>
<name>A0A2T0FJJ1_9ASCO</name>
<sequence length="209" mass="23357">MLLSDLSFYENGELLGLERSLAVVSDTPQTSSQWLLEWLCDKESLFVSFCRDKPKVAGEFLDLGEDLIRMSGPNFIKPDLKVVLAKIMAFNKRTVVLQYPTLLLMANLTDHAGLLNFIKSLLVKSRVVVAVQLSRPSIESQLPVSQEFTQFVTSLMHQASLILTIRPVPTGRADDITGILHVSAGSRSLGVPEREYMYTIGKHIELQPR</sequence>
<dbReference type="AlphaFoldDB" id="A0A2T0FJJ1"/>
<keyword evidence="2" id="KW-1185">Reference proteome</keyword>
<proteinExistence type="predicted"/>
<evidence type="ECO:0008006" key="3">
    <source>
        <dbReference type="Google" id="ProtNLM"/>
    </source>
</evidence>
<gene>
    <name evidence="1" type="ORF">B9G98_02782</name>
</gene>
<dbReference type="RefSeq" id="XP_024665107.1">
    <property type="nucleotide sequence ID" value="XM_024809339.1"/>
</dbReference>
<evidence type="ECO:0000313" key="2">
    <source>
        <dbReference type="Proteomes" id="UP000238350"/>
    </source>
</evidence>
<protein>
    <recommendedName>
        <fullName evidence="3">Elongator complex protein 6</fullName>
    </recommendedName>
</protein>
<organism evidence="1 2">
    <name type="scientific">Wickerhamiella sorbophila</name>
    <dbReference type="NCBI Taxonomy" id="45607"/>
    <lineage>
        <taxon>Eukaryota</taxon>
        <taxon>Fungi</taxon>
        <taxon>Dikarya</taxon>
        <taxon>Ascomycota</taxon>
        <taxon>Saccharomycotina</taxon>
        <taxon>Dipodascomycetes</taxon>
        <taxon>Dipodascales</taxon>
        <taxon>Trichomonascaceae</taxon>
        <taxon>Wickerhamiella</taxon>
    </lineage>
</organism>
<dbReference type="InterPro" id="IPR027417">
    <property type="entry name" value="P-loop_NTPase"/>
</dbReference>
<dbReference type="EMBL" id="NDIQ01000021">
    <property type="protein sequence ID" value="PRT55162.1"/>
    <property type="molecule type" value="Genomic_DNA"/>
</dbReference>
<evidence type="ECO:0000313" key="1">
    <source>
        <dbReference type="EMBL" id="PRT55162.1"/>
    </source>
</evidence>
<dbReference type="OrthoDB" id="9995306at2759"/>
<comment type="caution">
    <text evidence="1">The sequence shown here is derived from an EMBL/GenBank/DDBJ whole genome shotgun (WGS) entry which is preliminary data.</text>
</comment>
<dbReference type="Proteomes" id="UP000238350">
    <property type="component" value="Unassembled WGS sequence"/>
</dbReference>
<dbReference type="Gene3D" id="3.40.50.300">
    <property type="entry name" value="P-loop containing nucleotide triphosphate hydrolases"/>
    <property type="match status" value="1"/>
</dbReference>
<accession>A0A2T0FJJ1</accession>
<reference evidence="1 2" key="1">
    <citation type="submission" date="2017-04" db="EMBL/GenBank/DDBJ databases">
        <title>Genome sequencing of [Candida] sorbophila.</title>
        <authorList>
            <person name="Ahn J.O."/>
        </authorList>
    </citation>
    <scope>NUCLEOTIDE SEQUENCE [LARGE SCALE GENOMIC DNA]</scope>
    <source>
        <strain evidence="1 2">DS02</strain>
    </source>
</reference>